<keyword evidence="1" id="KW-0808">Transferase</keyword>
<feature type="domain" description="N-acetyltransferase" evidence="3">
    <location>
        <begin position="6"/>
        <end position="186"/>
    </location>
</feature>
<comment type="caution">
    <text evidence="4">The sequence shown here is derived from an EMBL/GenBank/DDBJ whole genome shotgun (WGS) entry which is preliminary data.</text>
</comment>
<reference evidence="4 5" key="1">
    <citation type="submission" date="2024-10" db="EMBL/GenBank/DDBJ databases">
        <title>The Natural Products Discovery Center: Release of the First 8490 Sequenced Strains for Exploring Actinobacteria Biosynthetic Diversity.</title>
        <authorList>
            <person name="Kalkreuter E."/>
            <person name="Kautsar S.A."/>
            <person name="Yang D."/>
            <person name="Bader C.D."/>
            <person name="Teijaro C.N."/>
            <person name="Fluegel L."/>
            <person name="Davis C.M."/>
            <person name="Simpson J.R."/>
            <person name="Lauterbach L."/>
            <person name="Steele A.D."/>
            <person name="Gui C."/>
            <person name="Meng S."/>
            <person name="Li G."/>
            <person name="Viehrig K."/>
            <person name="Ye F."/>
            <person name="Su P."/>
            <person name="Kiefer A.F."/>
            <person name="Nichols A."/>
            <person name="Cepeda A.J."/>
            <person name="Yan W."/>
            <person name="Fan B."/>
            <person name="Jiang Y."/>
            <person name="Adhikari A."/>
            <person name="Zheng C.-J."/>
            <person name="Schuster L."/>
            <person name="Cowan T.M."/>
            <person name="Smanski M.J."/>
            <person name="Chevrette M.G."/>
            <person name="De Carvalho L.P.S."/>
            <person name="Shen B."/>
        </authorList>
    </citation>
    <scope>NUCLEOTIDE SEQUENCE [LARGE SCALE GENOMIC DNA]</scope>
    <source>
        <strain evidence="4 5">NPDC020327</strain>
    </source>
</reference>
<dbReference type="InterPro" id="IPR000182">
    <property type="entry name" value="GNAT_dom"/>
</dbReference>
<sequence length="186" mass="20834">MGHEGYRIRTVRADDWPALKELRLAALSDPVARVAFVSTYEDSSAQADEFWRGRATPIVEGGNATSLIAADRDGRWVAMLALLDETGDRAVQDESGDGGAPQQMHVVSVYVRPEHRGTGVAERLFRAAVDWSWENTEAERVGLWVHSDNVRARAFYRRIGFAETGETMAFPTRPDELEYEMVLPRP</sequence>
<proteinExistence type="predicted"/>
<keyword evidence="5" id="KW-1185">Reference proteome</keyword>
<dbReference type="InterPro" id="IPR050832">
    <property type="entry name" value="Bact_Acetyltransf"/>
</dbReference>
<dbReference type="Pfam" id="PF00583">
    <property type="entry name" value="Acetyltransf_1"/>
    <property type="match status" value="1"/>
</dbReference>
<evidence type="ECO:0000256" key="2">
    <source>
        <dbReference type="ARBA" id="ARBA00023315"/>
    </source>
</evidence>
<evidence type="ECO:0000256" key="1">
    <source>
        <dbReference type="ARBA" id="ARBA00022679"/>
    </source>
</evidence>
<dbReference type="PROSITE" id="PS51186">
    <property type="entry name" value="GNAT"/>
    <property type="match status" value="1"/>
</dbReference>
<evidence type="ECO:0000259" key="3">
    <source>
        <dbReference type="PROSITE" id="PS51186"/>
    </source>
</evidence>
<evidence type="ECO:0000313" key="5">
    <source>
        <dbReference type="Proteomes" id="UP001611548"/>
    </source>
</evidence>
<dbReference type="InterPro" id="IPR016181">
    <property type="entry name" value="Acyl_CoA_acyltransferase"/>
</dbReference>
<dbReference type="SUPFAM" id="SSF55729">
    <property type="entry name" value="Acyl-CoA N-acyltransferases (Nat)"/>
    <property type="match status" value="1"/>
</dbReference>
<dbReference type="RefSeq" id="WP_055471657.1">
    <property type="nucleotide sequence ID" value="NZ_JBIRWE010000006.1"/>
</dbReference>
<dbReference type="Proteomes" id="UP001611548">
    <property type="component" value="Unassembled WGS sequence"/>
</dbReference>
<accession>A0ABW7UYW7</accession>
<dbReference type="PANTHER" id="PTHR43877">
    <property type="entry name" value="AMINOALKYLPHOSPHONATE N-ACETYLTRANSFERASE-RELATED-RELATED"/>
    <property type="match status" value="1"/>
</dbReference>
<gene>
    <name evidence="4" type="ORF">ACH429_17810</name>
</gene>
<dbReference type="CDD" id="cd04301">
    <property type="entry name" value="NAT_SF"/>
    <property type="match status" value="1"/>
</dbReference>
<name>A0ABW7UYW7_9ACTN</name>
<dbReference type="EMBL" id="JBIRWE010000006">
    <property type="protein sequence ID" value="MFI1965938.1"/>
    <property type="molecule type" value="Genomic_DNA"/>
</dbReference>
<keyword evidence="2" id="KW-0012">Acyltransferase</keyword>
<protein>
    <submittedName>
        <fullName evidence="4">GNAT family N-acetyltransferase</fullName>
    </submittedName>
</protein>
<dbReference type="Gene3D" id="3.40.630.30">
    <property type="match status" value="1"/>
</dbReference>
<evidence type="ECO:0000313" key="4">
    <source>
        <dbReference type="EMBL" id="MFI1965938.1"/>
    </source>
</evidence>
<organism evidence="4 5">
    <name type="scientific">Streptomyces pathocidini</name>
    <dbReference type="NCBI Taxonomy" id="1650571"/>
    <lineage>
        <taxon>Bacteria</taxon>
        <taxon>Bacillati</taxon>
        <taxon>Actinomycetota</taxon>
        <taxon>Actinomycetes</taxon>
        <taxon>Kitasatosporales</taxon>
        <taxon>Streptomycetaceae</taxon>
        <taxon>Streptomyces</taxon>
    </lineage>
</organism>